<dbReference type="GO" id="GO:0030295">
    <property type="term" value="F:protein kinase activator activity"/>
    <property type="evidence" value="ECO:0007669"/>
    <property type="project" value="TreeGrafter"/>
</dbReference>
<dbReference type="CDD" id="cd15277">
    <property type="entry name" value="7tmC_RAIG3_GPRC5C"/>
    <property type="match status" value="1"/>
</dbReference>
<evidence type="ECO:0000313" key="10">
    <source>
        <dbReference type="RefSeq" id="XP_029312847.1"/>
    </source>
</evidence>
<keyword evidence="4 7" id="KW-1133">Transmembrane helix</keyword>
<keyword evidence="10" id="KW-0675">Receptor</keyword>
<feature type="transmembrane region" description="Helical" evidence="7">
    <location>
        <begin position="26"/>
        <end position="54"/>
    </location>
</feature>
<keyword evidence="5 7" id="KW-0472">Membrane</keyword>
<dbReference type="GO" id="GO:0004930">
    <property type="term" value="F:G protein-coupled receptor activity"/>
    <property type="evidence" value="ECO:0007669"/>
    <property type="project" value="InterPro"/>
</dbReference>
<gene>
    <name evidence="10" type="primary">gprc5c</name>
</gene>
<comment type="similarity">
    <text evidence="2">Belongs to the G-protein coupled receptor 3 family.</text>
</comment>
<dbReference type="InParanoid" id="A0A6J2RTS8"/>
<evidence type="ECO:0000256" key="1">
    <source>
        <dbReference type="ARBA" id="ARBA00004141"/>
    </source>
</evidence>
<dbReference type="OrthoDB" id="9880600at2759"/>
<evidence type="ECO:0000256" key="7">
    <source>
        <dbReference type="SAM" id="Phobius"/>
    </source>
</evidence>
<dbReference type="Proteomes" id="UP000504630">
    <property type="component" value="Chromosome 19"/>
</dbReference>
<keyword evidence="9" id="KW-1185">Reference proteome</keyword>
<feature type="compositionally biased region" description="Polar residues" evidence="6">
    <location>
        <begin position="389"/>
        <end position="407"/>
    </location>
</feature>
<dbReference type="PANTHER" id="PTHR14511">
    <property type="entry name" value="G PROTEIN COUPLED RECEPTOR, CLASS C, GROUP 5"/>
    <property type="match status" value="1"/>
</dbReference>
<feature type="transmembrane region" description="Helical" evidence="7">
    <location>
        <begin position="256"/>
        <end position="275"/>
    </location>
</feature>
<dbReference type="CTD" id="55890"/>
<dbReference type="GeneID" id="115025024"/>
<evidence type="ECO:0000256" key="6">
    <source>
        <dbReference type="SAM" id="MobiDB-lite"/>
    </source>
</evidence>
<dbReference type="AlphaFoldDB" id="A0A6J2RTS8"/>
<evidence type="ECO:0000256" key="2">
    <source>
        <dbReference type="ARBA" id="ARBA00007242"/>
    </source>
</evidence>
<accession>A0A6J2RTS8</accession>
<dbReference type="InterPro" id="IPR051753">
    <property type="entry name" value="RA-inducible_GPCR3"/>
</dbReference>
<feature type="transmembrane region" description="Helical" evidence="7">
    <location>
        <begin position="100"/>
        <end position="120"/>
    </location>
</feature>
<feature type="transmembrane region" description="Helical" evidence="7">
    <location>
        <begin position="187"/>
        <end position="210"/>
    </location>
</feature>
<reference evidence="10" key="1">
    <citation type="submission" date="2025-08" db="UniProtKB">
        <authorList>
            <consortium name="RefSeq"/>
        </authorList>
    </citation>
    <scope>IDENTIFICATION</scope>
</reference>
<feature type="region of interest" description="Disordered" evidence="6">
    <location>
        <begin position="380"/>
        <end position="418"/>
    </location>
</feature>
<comment type="subcellular location">
    <subcellularLocation>
        <location evidence="1">Membrane</location>
        <topology evidence="1">Multi-pass membrane protein</topology>
    </subcellularLocation>
</comment>
<dbReference type="GO" id="GO:0043235">
    <property type="term" value="C:receptor complex"/>
    <property type="evidence" value="ECO:0007669"/>
    <property type="project" value="TreeGrafter"/>
</dbReference>
<evidence type="ECO:0000256" key="5">
    <source>
        <dbReference type="ARBA" id="ARBA00023136"/>
    </source>
</evidence>
<feature type="transmembrane region" description="Helical" evidence="7">
    <location>
        <begin position="222"/>
        <end position="244"/>
    </location>
</feature>
<dbReference type="Pfam" id="PF00003">
    <property type="entry name" value="7tm_3"/>
    <property type="match status" value="1"/>
</dbReference>
<dbReference type="KEGG" id="cgob:115025024"/>
<dbReference type="PANTHER" id="PTHR14511:SF15">
    <property type="entry name" value="G-PROTEIN COUPLED RECEPTOR FAMILY C GROUP 5 MEMBER C"/>
    <property type="match status" value="1"/>
</dbReference>
<keyword evidence="3 7" id="KW-0812">Transmembrane</keyword>
<proteinExistence type="inferred from homology"/>
<feature type="transmembrane region" description="Helical" evidence="7">
    <location>
        <begin position="132"/>
        <end position="156"/>
    </location>
</feature>
<protein>
    <submittedName>
        <fullName evidence="10">G-protein coupled receptor family C group 5 member C isoform X1</fullName>
    </submittedName>
</protein>
<evidence type="ECO:0000256" key="4">
    <source>
        <dbReference type="ARBA" id="ARBA00022989"/>
    </source>
</evidence>
<feature type="domain" description="G-protein coupled receptors family 3 profile" evidence="8">
    <location>
        <begin position="62"/>
        <end position="241"/>
    </location>
</feature>
<evidence type="ECO:0000256" key="3">
    <source>
        <dbReference type="ARBA" id="ARBA00022692"/>
    </source>
</evidence>
<sequence length="418" mass="45216">MASNSTPKGCGSSVDSLYYNLCDLNAVWGIVLEAFATAGIIFSFVLFISLLASVPFTQDKNRKSSVALHALFLVCTAGLFCLTFAFIVGKDFATCASRRFLFGVLFGGCFACLLMQCVRLNILARCNSGPRAWVLCLGAVGLWLVEVVINTEWLIITVVRHPQVPLNATAETSRATATPCNIANEDFVMALIYVMTLILAVVLASLTIMAGKHNHWKKEGAFILLTSFVTVGIWVAWIVMYVYGNERNGGPAWDDPTLAIALVANAWAFLILYTIPDICCLTGDDESQPSFGEDLYPNRGVGYETILKEQSSQNMFVENKAFSMDEPNQASKPVSPYSGYTGQLRGSVYQPTELALISKAVGIHPPDVSFDMVIPRASVNSAANSGSSTPSTRTEAGNTAHTQTNGNSGNGLHRTSQW</sequence>
<evidence type="ECO:0000259" key="8">
    <source>
        <dbReference type="PROSITE" id="PS50259"/>
    </source>
</evidence>
<dbReference type="GO" id="GO:0005886">
    <property type="term" value="C:plasma membrane"/>
    <property type="evidence" value="ECO:0007669"/>
    <property type="project" value="TreeGrafter"/>
</dbReference>
<organism evidence="9 10">
    <name type="scientific">Cottoperca gobio</name>
    <name type="common">Frogmouth</name>
    <name type="synonym">Aphritis gobio</name>
    <dbReference type="NCBI Taxonomy" id="56716"/>
    <lineage>
        <taxon>Eukaryota</taxon>
        <taxon>Metazoa</taxon>
        <taxon>Chordata</taxon>
        <taxon>Craniata</taxon>
        <taxon>Vertebrata</taxon>
        <taxon>Euteleostomi</taxon>
        <taxon>Actinopterygii</taxon>
        <taxon>Neopterygii</taxon>
        <taxon>Teleostei</taxon>
        <taxon>Neoteleostei</taxon>
        <taxon>Acanthomorphata</taxon>
        <taxon>Eupercaria</taxon>
        <taxon>Perciformes</taxon>
        <taxon>Notothenioidei</taxon>
        <taxon>Bovichtidae</taxon>
        <taxon>Cottoperca</taxon>
    </lineage>
</organism>
<name>A0A6J2RTS8_COTGO</name>
<evidence type="ECO:0000313" key="9">
    <source>
        <dbReference type="Proteomes" id="UP000504630"/>
    </source>
</evidence>
<dbReference type="PROSITE" id="PS50259">
    <property type="entry name" value="G_PROTEIN_RECEP_F3_4"/>
    <property type="match status" value="1"/>
</dbReference>
<feature type="transmembrane region" description="Helical" evidence="7">
    <location>
        <begin position="66"/>
        <end position="88"/>
    </location>
</feature>
<dbReference type="GO" id="GO:0070062">
    <property type="term" value="C:extracellular exosome"/>
    <property type="evidence" value="ECO:0007669"/>
    <property type="project" value="TreeGrafter"/>
</dbReference>
<dbReference type="RefSeq" id="XP_029312847.1">
    <property type="nucleotide sequence ID" value="XM_029456987.1"/>
</dbReference>
<dbReference type="InterPro" id="IPR017978">
    <property type="entry name" value="GPCR_3_C"/>
</dbReference>